<sequence>MPRLPVALWVLLSAAIALPFADLGLGHHSPWAELGRMASGALRPDFTRIEDLGRALALTVAFAVAGVGLGALAGAIMAPFYRLAPVRAFCIAIRSVHELFWALFLMQGLGLSALTGVLALALPYAGIFAKVFAERFETLPRAAYDGLPPNLPGLVRLCWVAVPSTWPALWSYTLYRMECGLRSSAVLGFIGLPTLGFQLDSFFKLGAYGAASAILICYIALIASMRWWMRPRLVLIWAIAAAALLLSLSSPPMGQGAFWRFLTQDIVPAPLRNGGDLGAWLWSLLAHEAWPGILATLIVTQIALAATAAVALSSFGLAVRRVTGTWGHRAGQALLIVMRSLPEYMLAYLFLQALGPSMLPAILALALHNGGIIAHLMARDATDLAPTLRQDAPRGMTHWGWDLLPRLSGPFWALLLYRWEIILRETAVMGLLGVATLGFYIDSAMAELRIDRALVLLAATALLTATVDWLSRRLRKAAH</sequence>
<dbReference type="EMBL" id="OMOJ01000011">
    <property type="protein sequence ID" value="SPF81621.1"/>
    <property type="molecule type" value="Genomic_DNA"/>
</dbReference>
<dbReference type="PANTHER" id="PTHR30043">
    <property type="entry name" value="PHOSPHONATES TRANSPORT SYSTEM PERMEASE PROTEIN"/>
    <property type="match status" value="1"/>
</dbReference>
<name>A0A2R8B013_9RHOB</name>
<evidence type="ECO:0000256" key="6">
    <source>
        <dbReference type="ARBA" id="ARBA00023136"/>
    </source>
</evidence>
<keyword evidence="4 7" id="KW-0812">Transmembrane</keyword>
<evidence type="ECO:0000256" key="3">
    <source>
        <dbReference type="ARBA" id="ARBA00022475"/>
    </source>
</evidence>
<dbReference type="GO" id="GO:0005886">
    <property type="term" value="C:plasma membrane"/>
    <property type="evidence" value="ECO:0007669"/>
    <property type="project" value="UniProtKB-SubCell"/>
</dbReference>
<gene>
    <name evidence="8" type="primary">phnE_3</name>
    <name evidence="8" type="ORF">PRI8871_03446</name>
</gene>
<feature type="transmembrane region" description="Helical" evidence="7">
    <location>
        <begin position="55"/>
        <end position="78"/>
    </location>
</feature>
<dbReference type="PANTHER" id="PTHR30043:SF1">
    <property type="entry name" value="ABC TRANSPORT SYSTEM PERMEASE PROTEIN P69"/>
    <property type="match status" value="1"/>
</dbReference>
<feature type="transmembrane region" description="Helical" evidence="7">
    <location>
        <begin position="421"/>
        <end position="441"/>
    </location>
</feature>
<protein>
    <submittedName>
        <fullName evidence="8">Phosphate-import permease protein PhnE</fullName>
    </submittedName>
</protein>
<dbReference type="SUPFAM" id="SSF161098">
    <property type="entry name" value="MetI-like"/>
    <property type="match status" value="2"/>
</dbReference>
<dbReference type="Proteomes" id="UP000244904">
    <property type="component" value="Unassembled WGS sequence"/>
</dbReference>
<feature type="transmembrane region" description="Helical" evidence="7">
    <location>
        <begin position="205"/>
        <end position="222"/>
    </location>
</feature>
<feature type="transmembrane region" description="Helical" evidence="7">
    <location>
        <begin position="453"/>
        <end position="471"/>
    </location>
</feature>
<evidence type="ECO:0000256" key="1">
    <source>
        <dbReference type="ARBA" id="ARBA00004651"/>
    </source>
</evidence>
<evidence type="ECO:0000313" key="9">
    <source>
        <dbReference type="Proteomes" id="UP000244904"/>
    </source>
</evidence>
<evidence type="ECO:0000256" key="4">
    <source>
        <dbReference type="ARBA" id="ARBA00022692"/>
    </source>
</evidence>
<keyword evidence="9" id="KW-1185">Reference proteome</keyword>
<dbReference type="Gene3D" id="1.10.3720.10">
    <property type="entry name" value="MetI-like"/>
    <property type="match status" value="2"/>
</dbReference>
<comment type="subcellular location">
    <subcellularLocation>
        <location evidence="1">Cell membrane</location>
        <topology evidence="1">Multi-pass membrane protein</topology>
    </subcellularLocation>
</comment>
<keyword evidence="5 7" id="KW-1133">Transmembrane helix</keyword>
<proteinExistence type="predicted"/>
<dbReference type="AlphaFoldDB" id="A0A2R8B013"/>
<evidence type="ECO:0000313" key="8">
    <source>
        <dbReference type="EMBL" id="SPF81621.1"/>
    </source>
</evidence>
<feature type="transmembrane region" description="Helical" evidence="7">
    <location>
        <begin position="357"/>
        <end position="378"/>
    </location>
</feature>
<feature type="transmembrane region" description="Helical" evidence="7">
    <location>
        <begin position="99"/>
        <end position="122"/>
    </location>
</feature>
<keyword evidence="2" id="KW-0813">Transport</keyword>
<evidence type="ECO:0000256" key="7">
    <source>
        <dbReference type="SAM" id="Phobius"/>
    </source>
</evidence>
<evidence type="ECO:0000256" key="5">
    <source>
        <dbReference type="ARBA" id="ARBA00022989"/>
    </source>
</evidence>
<dbReference type="RefSeq" id="WP_245897928.1">
    <property type="nucleotide sequence ID" value="NZ_OMOJ01000011.1"/>
</dbReference>
<dbReference type="InterPro" id="IPR035906">
    <property type="entry name" value="MetI-like_sf"/>
</dbReference>
<evidence type="ECO:0000256" key="2">
    <source>
        <dbReference type="ARBA" id="ARBA00022448"/>
    </source>
</evidence>
<keyword evidence="3" id="KW-1003">Cell membrane</keyword>
<organism evidence="8 9">
    <name type="scientific">Pseudoprimorskyibacter insulae</name>
    <dbReference type="NCBI Taxonomy" id="1695997"/>
    <lineage>
        <taxon>Bacteria</taxon>
        <taxon>Pseudomonadati</taxon>
        <taxon>Pseudomonadota</taxon>
        <taxon>Alphaproteobacteria</taxon>
        <taxon>Rhodobacterales</taxon>
        <taxon>Paracoccaceae</taxon>
        <taxon>Pseudoprimorskyibacter</taxon>
    </lineage>
</organism>
<feature type="transmembrane region" description="Helical" evidence="7">
    <location>
        <begin position="234"/>
        <end position="253"/>
    </location>
</feature>
<feature type="transmembrane region" description="Helical" evidence="7">
    <location>
        <begin position="289"/>
        <end position="312"/>
    </location>
</feature>
<accession>A0A2R8B013</accession>
<reference evidence="9" key="1">
    <citation type="submission" date="2018-03" db="EMBL/GenBank/DDBJ databases">
        <authorList>
            <person name="Rodrigo-Torres L."/>
            <person name="Arahal R. D."/>
            <person name="Lucena T."/>
        </authorList>
    </citation>
    <scope>NUCLEOTIDE SEQUENCE [LARGE SCALE GENOMIC DNA]</scope>
    <source>
        <strain evidence="9">CECT 8871</strain>
    </source>
</reference>
<keyword evidence="6 7" id="KW-0472">Membrane</keyword>